<dbReference type="Proteomes" id="UP000019140">
    <property type="component" value="Unassembled WGS sequence"/>
</dbReference>
<keyword evidence="2" id="KW-1185">Reference proteome</keyword>
<dbReference type="EMBL" id="AZHX01001377">
    <property type="protein sequence ID" value="ETX03831.1"/>
    <property type="molecule type" value="Genomic_DNA"/>
</dbReference>
<evidence type="ECO:0000313" key="1">
    <source>
        <dbReference type="EMBL" id="ETX03831.1"/>
    </source>
</evidence>
<sequence>MEFSNVHDTEWGDAVEAIEACYELGWTDGLPVVPPTVERVAAFIEVAKRDPHEVLGSLPERRRDITVEKVAANAVMAGCKPAYFPVVLAATEAMLDPDFNLIAPSASQGGSAILVVVNGPAVRQLQMNCRNNIFGPGNRANATIGRAVRLILMNTCAATPGLFDRTVLGHPGKYTFCIAENEEETHWNPLHVERGFAPGDSAVTVFASWGPRQVRAGDTPTNVLDCAADVASTLGSSLSTSDSVGDTSVPVRQGQVAIVVAGASSFWAGWSKLDVRAYLYRRIRRSVADLKRANVIDGAVGPDDHDHYVQFVPTPDDILVIAGGAPDATGYRCAIILSELPKVASAAVTKAVRLP</sequence>
<protein>
    <submittedName>
        <fullName evidence="1">Uncharacterized protein</fullName>
    </submittedName>
</protein>
<dbReference type="HOGENOM" id="CLU_046970_0_0_7"/>
<organism evidence="1 2">
    <name type="scientific">Candidatus Entotheonella gemina</name>
    <dbReference type="NCBI Taxonomy" id="1429439"/>
    <lineage>
        <taxon>Bacteria</taxon>
        <taxon>Pseudomonadati</taxon>
        <taxon>Nitrospinota/Tectimicrobiota group</taxon>
        <taxon>Candidatus Tectimicrobiota</taxon>
        <taxon>Candidatus Entotheonellia</taxon>
        <taxon>Candidatus Entotheonellales</taxon>
        <taxon>Candidatus Entotheonellaceae</taxon>
        <taxon>Candidatus Entotheonella</taxon>
    </lineage>
</organism>
<name>W4M1M8_9BACT</name>
<gene>
    <name evidence="1" type="ORF">ETSY2_32310</name>
</gene>
<proteinExistence type="predicted"/>
<comment type="caution">
    <text evidence="1">The sequence shown here is derived from an EMBL/GenBank/DDBJ whole genome shotgun (WGS) entry which is preliminary data.</text>
</comment>
<dbReference type="PATRIC" id="fig|1429439.4.peg.5472"/>
<evidence type="ECO:0000313" key="2">
    <source>
        <dbReference type="Proteomes" id="UP000019140"/>
    </source>
</evidence>
<dbReference type="AlphaFoldDB" id="W4M1M8"/>
<accession>W4M1M8</accession>
<reference evidence="1 2" key="1">
    <citation type="journal article" date="2014" name="Nature">
        <title>An environmental bacterial taxon with a large and distinct metabolic repertoire.</title>
        <authorList>
            <person name="Wilson M.C."/>
            <person name="Mori T."/>
            <person name="Ruckert C."/>
            <person name="Uria A.R."/>
            <person name="Helf M.J."/>
            <person name="Takada K."/>
            <person name="Gernert C."/>
            <person name="Steffens U.A."/>
            <person name="Heycke N."/>
            <person name="Schmitt S."/>
            <person name="Rinke C."/>
            <person name="Helfrich E.J."/>
            <person name="Brachmann A.O."/>
            <person name="Gurgui C."/>
            <person name="Wakimoto T."/>
            <person name="Kracht M."/>
            <person name="Crusemann M."/>
            <person name="Hentschel U."/>
            <person name="Abe I."/>
            <person name="Matsunaga S."/>
            <person name="Kalinowski J."/>
            <person name="Takeyama H."/>
            <person name="Piel J."/>
        </authorList>
    </citation>
    <scope>NUCLEOTIDE SEQUENCE [LARGE SCALE GENOMIC DNA]</scope>
    <source>
        <strain evidence="2">TSY2</strain>
    </source>
</reference>